<dbReference type="PROSITE" id="PS00941">
    <property type="entry name" value="CARBOXYLESTERASE_B_2"/>
    <property type="match status" value="1"/>
</dbReference>
<dbReference type="HOGENOM" id="CLU_006586_13_0_1"/>
<dbReference type="Proteomes" id="UP000015104">
    <property type="component" value="Unassembled WGS sequence"/>
</dbReference>
<dbReference type="PANTHER" id="PTHR43918:SF4">
    <property type="entry name" value="CARBOXYLIC ESTER HYDROLASE"/>
    <property type="match status" value="1"/>
</dbReference>
<comment type="similarity">
    <text evidence="1 5">Belongs to the type-B carboxylesterase/lipase family.</text>
</comment>
<evidence type="ECO:0000256" key="1">
    <source>
        <dbReference type="ARBA" id="ARBA00005964"/>
    </source>
</evidence>
<keyword evidence="3 5" id="KW-0378">Hydrolase</keyword>
<dbReference type="InterPro" id="IPR019826">
    <property type="entry name" value="Carboxylesterase_B_AS"/>
</dbReference>
<dbReference type="OMA" id="TYHENAR"/>
<dbReference type="InterPro" id="IPR019819">
    <property type="entry name" value="Carboxylesterase_B_CS"/>
</dbReference>
<evidence type="ECO:0000256" key="2">
    <source>
        <dbReference type="ARBA" id="ARBA00022487"/>
    </source>
</evidence>
<dbReference type="ESTHER" id="tetur-t1ju32">
    <property type="family name" value="Cholinesterase-like"/>
</dbReference>
<dbReference type="Pfam" id="PF00135">
    <property type="entry name" value="COesterase"/>
    <property type="match status" value="1"/>
</dbReference>
<dbReference type="EnsemblMetazoa" id="tetur01g16371.1">
    <property type="protein sequence ID" value="tetur01g16371.1"/>
    <property type="gene ID" value="tetur01g16371"/>
</dbReference>
<dbReference type="InterPro" id="IPR050654">
    <property type="entry name" value="AChE-related_enzymes"/>
</dbReference>
<keyword evidence="2" id="KW-0719">Serine esterase</keyword>
<dbReference type="GO" id="GO:0006581">
    <property type="term" value="P:acetylcholine catabolic process"/>
    <property type="evidence" value="ECO:0007669"/>
    <property type="project" value="TreeGrafter"/>
</dbReference>
<evidence type="ECO:0000256" key="4">
    <source>
        <dbReference type="ARBA" id="ARBA00023180"/>
    </source>
</evidence>
<dbReference type="AlphaFoldDB" id="T1JU32"/>
<dbReference type="OrthoDB" id="3200163at2759"/>
<reference evidence="7" key="2">
    <citation type="submission" date="2015-06" db="UniProtKB">
        <authorList>
            <consortium name="EnsemblMetazoa"/>
        </authorList>
    </citation>
    <scope>IDENTIFICATION</scope>
</reference>
<reference evidence="8" key="1">
    <citation type="submission" date="2011-08" db="EMBL/GenBank/DDBJ databases">
        <authorList>
            <person name="Rombauts S."/>
        </authorList>
    </citation>
    <scope>NUCLEOTIDE SEQUENCE</scope>
    <source>
        <strain evidence="8">London</strain>
    </source>
</reference>
<dbReference type="KEGG" id="tut:107367804"/>
<evidence type="ECO:0000259" key="6">
    <source>
        <dbReference type="Pfam" id="PF00135"/>
    </source>
</evidence>
<keyword evidence="8" id="KW-1185">Reference proteome</keyword>
<evidence type="ECO:0000313" key="8">
    <source>
        <dbReference type="Proteomes" id="UP000015104"/>
    </source>
</evidence>
<dbReference type="eggNOG" id="KOG4389">
    <property type="taxonomic scope" value="Eukaryota"/>
</dbReference>
<dbReference type="GO" id="GO:0003990">
    <property type="term" value="F:acetylcholinesterase activity"/>
    <property type="evidence" value="ECO:0007669"/>
    <property type="project" value="TreeGrafter"/>
</dbReference>
<dbReference type="EMBL" id="CAEY01000461">
    <property type="status" value="NOT_ANNOTATED_CDS"/>
    <property type="molecule type" value="Genomic_DNA"/>
</dbReference>
<evidence type="ECO:0000256" key="5">
    <source>
        <dbReference type="RuleBase" id="RU361235"/>
    </source>
</evidence>
<sequence>MLTSESSFVRIFILNVETSMNKVMSTILFTVAWIGFVSVCKAEPIVTTKFGQIQGFTDNYDDFKYESFLGIPFAEPPLGNLRFQLPQPFNSTWSTPYKAVNYGNGCFQTPLGSVNFNISEDCLYLNVWRPKLNNENNDTELLPVFYFIHGSGYTFSSSSIESNQGNVLAATQKIIVVNSNYRLGAFGFAHGSHTSMPGNLGIYDTLTVLRWIRDNIRAFGGDPNRVTLAGQSAGSKIVSILATLPNKFQSQSLFSRLIMMSGATTNKMQAEDVSVALAKTRLLASKVNCLSQVDQFESSNELSDETVDCLKQVDAKDLLKAQSAEGITALGASETSVFLPVYGTDLIPNKPMVNHAKRLEAIKGKPMLFGAEQDESSGFSPVDNIFTLDDAHSFITEEISFAIQNIKPDQIDSMFKVYFKDADPSNTYDIRSRCVKLCSDMNYHCPSLTLAEFWSLKNHNIHFYLNSYVGEKLAENPGRPYGTQHGDDALFGLGDPIRQPSLYTTNDRKFSRLLLNLFSDYAKGLPLTDWPPIRYKHPYKEFHSQIFKNLSLSSENIINYDHKLCMEWMKLFNSDM</sequence>
<dbReference type="GO" id="GO:0005615">
    <property type="term" value="C:extracellular space"/>
    <property type="evidence" value="ECO:0007669"/>
    <property type="project" value="TreeGrafter"/>
</dbReference>
<dbReference type="GO" id="GO:0005886">
    <property type="term" value="C:plasma membrane"/>
    <property type="evidence" value="ECO:0007669"/>
    <property type="project" value="TreeGrafter"/>
</dbReference>
<dbReference type="SUPFAM" id="SSF53474">
    <property type="entry name" value="alpha/beta-Hydrolases"/>
    <property type="match status" value="1"/>
</dbReference>
<dbReference type="GO" id="GO:0019695">
    <property type="term" value="P:choline metabolic process"/>
    <property type="evidence" value="ECO:0007669"/>
    <property type="project" value="TreeGrafter"/>
</dbReference>
<dbReference type="PROSITE" id="PS00122">
    <property type="entry name" value="CARBOXYLESTERASE_B_1"/>
    <property type="match status" value="1"/>
</dbReference>
<dbReference type="InterPro" id="IPR029058">
    <property type="entry name" value="AB_hydrolase_fold"/>
</dbReference>
<dbReference type="InterPro" id="IPR002018">
    <property type="entry name" value="CarbesteraseB"/>
</dbReference>
<proteinExistence type="inferred from homology"/>
<dbReference type="EC" id="3.1.1.-" evidence="5"/>
<dbReference type="Gene3D" id="3.40.50.1820">
    <property type="entry name" value="alpha/beta hydrolase"/>
    <property type="match status" value="1"/>
</dbReference>
<keyword evidence="4" id="KW-0325">Glycoprotein</keyword>
<name>T1JU32_TETUR</name>
<protein>
    <recommendedName>
        <fullName evidence="5">Carboxylic ester hydrolase</fullName>
        <ecNumber evidence="5">3.1.1.-</ecNumber>
    </recommendedName>
</protein>
<gene>
    <name evidence="7" type="primary">107367804</name>
</gene>
<accession>T1JU32</accession>
<evidence type="ECO:0000313" key="7">
    <source>
        <dbReference type="EnsemblMetazoa" id="tetur01g16371.1"/>
    </source>
</evidence>
<evidence type="ECO:0000256" key="3">
    <source>
        <dbReference type="ARBA" id="ARBA00022801"/>
    </source>
</evidence>
<organism evidence="7 8">
    <name type="scientific">Tetranychus urticae</name>
    <name type="common">Two-spotted spider mite</name>
    <dbReference type="NCBI Taxonomy" id="32264"/>
    <lineage>
        <taxon>Eukaryota</taxon>
        <taxon>Metazoa</taxon>
        <taxon>Ecdysozoa</taxon>
        <taxon>Arthropoda</taxon>
        <taxon>Chelicerata</taxon>
        <taxon>Arachnida</taxon>
        <taxon>Acari</taxon>
        <taxon>Acariformes</taxon>
        <taxon>Trombidiformes</taxon>
        <taxon>Prostigmata</taxon>
        <taxon>Eleutherengona</taxon>
        <taxon>Raphignathae</taxon>
        <taxon>Tetranychoidea</taxon>
        <taxon>Tetranychidae</taxon>
        <taxon>Tetranychus</taxon>
    </lineage>
</organism>
<dbReference type="PANTHER" id="PTHR43918">
    <property type="entry name" value="ACETYLCHOLINESTERASE"/>
    <property type="match status" value="1"/>
</dbReference>
<feature type="domain" description="Carboxylesterase type B" evidence="6">
    <location>
        <begin position="43"/>
        <end position="533"/>
    </location>
</feature>